<dbReference type="EMBL" id="AP019377">
    <property type="protein sequence ID" value="BBH91964.1"/>
    <property type="molecule type" value="Genomic_DNA"/>
</dbReference>
<dbReference type="InterPro" id="IPR036388">
    <property type="entry name" value="WH-like_DNA-bd_sf"/>
</dbReference>
<evidence type="ECO:0000256" key="1">
    <source>
        <dbReference type="ARBA" id="ARBA00023015"/>
    </source>
</evidence>
<dbReference type="AlphaFoldDB" id="A0A455T3K9"/>
<dbReference type="Gene3D" id="1.10.10.10">
    <property type="entry name" value="Winged helix-like DNA-binding domain superfamily/Winged helix DNA-binding domain"/>
    <property type="match status" value="1"/>
</dbReference>
<evidence type="ECO:0000259" key="4">
    <source>
        <dbReference type="PROSITE" id="PS50987"/>
    </source>
</evidence>
<gene>
    <name evidence="5" type="ORF">KTA_01630</name>
</gene>
<dbReference type="InterPro" id="IPR051081">
    <property type="entry name" value="HTH_MetalResp_TranReg"/>
</dbReference>
<dbReference type="PRINTS" id="PR00778">
    <property type="entry name" value="HTHARSR"/>
</dbReference>
<evidence type="ECO:0000256" key="2">
    <source>
        <dbReference type="ARBA" id="ARBA00023125"/>
    </source>
</evidence>
<evidence type="ECO:0000313" key="5">
    <source>
        <dbReference type="EMBL" id="BBH91964.1"/>
    </source>
</evidence>
<dbReference type="NCBIfam" id="NF033788">
    <property type="entry name" value="HTH_metalloreg"/>
    <property type="match status" value="1"/>
</dbReference>
<dbReference type="GO" id="GO:0003677">
    <property type="term" value="F:DNA binding"/>
    <property type="evidence" value="ECO:0007669"/>
    <property type="project" value="UniProtKB-KW"/>
</dbReference>
<evidence type="ECO:0000256" key="3">
    <source>
        <dbReference type="ARBA" id="ARBA00023163"/>
    </source>
</evidence>
<dbReference type="InterPro" id="IPR011991">
    <property type="entry name" value="ArsR-like_HTH"/>
</dbReference>
<dbReference type="SUPFAM" id="SSF46785">
    <property type="entry name" value="Winged helix' DNA-binding domain"/>
    <property type="match status" value="1"/>
</dbReference>
<dbReference type="SMART" id="SM00418">
    <property type="entry name" value="HTH_ARSR"/>
    <property type="match status" value="1"/>
</dbReference>
<dbReference type="GO" id="GO:0003700">
    <property type="term" value="F:DNA-binding transcription factor activity"/>
    <property type="evidence" value="ECO:0007669"/>
    <property type="project" value="InterPro"/>
</dbReference>
<feature type="domain" description="HTH arsR-type" evidence="4">
    <location>
        <begin position="24"/>
        <end position="121"/>
    </location>
</feature>
<keyword evidence="2" id="KW-0238">DNA-binding</keyword>
<accession>A0A455T3K9</accession>
<dbReference type="CDD" id="cd00090">
    <property type="entry name" value="HTH_ARSR"/>
    <property type="match status" value="1"/>
</dbReference>
<organism evidence="5">
    <name type="scientific">Thermogemmatispora argillosa</name>
    <dbReference type="NCBI Taxonomy" id="2045280"/>
    <lineage>
        <taxon>Bacteria</taxon>
        <taxon>Bacillati</taxon>
        <taxon>Chloroflexota</taxon>
        <taxon>Ktedonobacteria</taxon>
        <taxon>Thermogemmatisporales</taxon>
        <taxon>Thermogemmatisporaceae</taxon>
        <taxon>Thermogemmatispora</taxon>
    </lineage>
</organism>
<proteinExistence type="predicted"/>
<protein>
    <recommendedName>
        <fullName evidence="4">HTH arsR-type domain-containing protein</fullName>
    </recommendedName>
</protein>
<sequence>MTTADLGGQPRRAAEELPGQGVALTAEVAELYARFFKVLSDPTRLRLLALLLEAPAQGRTVSELVAALGAPQGRVSTHLGCLRWCGLVQAIREGKYVYYRLCDERIRLLLTTAGALLQEHAANIASCGVIR</sequence>
<dbReference type="InterPro" id="IPR001845">
    <property type="entry name" value="HTH_ArsR_DNA-bd_dom"/>
</dbReference>
<dbReference type="PROSITE" id="PS50987">
    <property type="entry name" value="HTH_ARSR_2"/>
    <property type="match status" value="1"/>
</dbReference>
<dbReference type="Pfam" id="PF01022">
    <property type="entry name" value="HTH_5"/>
    <property type="match status" value="1"/>
</dbReference>
<keyword evidence="1" id="KW-0805">Transcription regulation</keyword>
<reference evidence="5" key="1">
    <citation type="submission" date="2018-12" db="EMBL/GenBank/DDBJ databases">
        <title>Novel natural products biosynthetic potential of the class Ktedonobacteria.</title>
        <authorList>
            <person name="Zheng Y."/>
            <person name="Saitou A."/>
            <person name="Wang C.M."/>
            <person name="Toyoda A."/>
            <person name="Minakuchi Y."/>
            <person name="Sekiguchi Y."/>
            <person name="Ueda K."/>
            <person name="Takano H."/>
            <person name="Sakai Y."/>
            <person name="Yokota A."/>
            <person name="Yabe S."/>
        </authorList>
    </citation>
    <scope>NUCLEOTIDE SEQUENCE</scope>
    <source>
        <strain evidence="5">A3-2</strain>
    </source>
</reference>
<keyword evidence="3" id="KW-0804">Transcription</keyword>
<dbReference type="InterPro" id="IPR036390">
    <property type="entry name" value="WH_DNA-bd_sf"/>
</dbReference>
<name>A0A455T3K9_9CHLR</name>
<dbReference type="PANTHER" id="PTHR33154">
    <property type="entry name" value="TRANSCRIPTIONAL REGULATOR, ARSR FAMILY"/>
    <property type="match status" value="1"/>
</dbReference>
<dbReference type="PANTHER" id="PTHR33154:SF33">
    <property type="entry name" value="TRANSCRIPTIONAL REPRESSOR SDPR"/>
    <property type="match status" value="1"/>
</dbReference>